<dbReference type="AlphaFoldDB" id="A0AAW1FPV5"/>
<evidence type="ECO:0000256" key="3">
    <source>
        <dbReference type="ARBA" id="ARBA00023125"/>
    </source>
</evidence>
<evidence type="ECO:0000256" key="5">
    <source>
        <dbReference type="RuleBase" id="RU004020"/>
    </source>
</evidence>
<name>A0AAW1FPV5_ZOAVI</name>
<sequence length="302" mass="33642">MDVVEDCLTKIIKSDNFPAKLWRLVNNPVNEAIFWDKDGLVVVIDQILFEQQVLSPRNSSSASNNADTFQTGNFSSFLRNLNLYGFKKSDTYDDVKYRYYHHPNFKREYPELVASLVRLTVVNKAKLEAGLKVKPWTPRRYTRGCGGGDQDGQIGNHSLPSTPHRKSAHPYCPNKAPAVTAHNGTPVPPWFLTWGRSTALSPAAFATDKGIPMTLSQHYAGAASSSNAMPIQQSLLPRSNHGNPNLTNQPGYYMPFYQCYYPNLVASQMAGDGLQKGSYPTDSHYQASCPVNVLSHVDRNQD</sequence>
<evidence type="ECO:0000313" key="8">
    <source>
        <dbReference type="EMBL" id="KAK9536171.1"/>
    </source>
</evidence>
<dbReference type="InterPro" id="IPR036388">
    <property type="entry name" value="WH-like_DNA-bd_sf"/>
</dbReference>
<evidence type="ECO:0000256" key="1">
    <source>
        <dbReference type="ARBA" id="ARBA00004123"/>
    </source>
</evidence>
<evidence type="ECO:0000259" key="7">
    <source>
        <dbReference type="SMART" id="SM00415"/>
    </source>
</evidence>
<feature type="domain" description="HSF-type DNA-binding" evidence="7">
    <location>
        <begin position="13"/>
        <end position="119"/>
    </location>
</feature>
<dbReference type="Proteomes" id="UP001488805">
    <property type="component" value="Unassembled WGS sequence"/>
</dbReference>
<keyword evidence="3" id="KW-0238">DNA-binding</keyword>
<feature type="region of interest" description="Disordered" evidence="6">
    <location>
        <begin position="145"/>
        <end position="169"/>
    </location>
</feature>
<evidence type="ECO:0000256" key="4">
    <source>
        <dbReference type="ARBA" id="ARBA00023242"/>
    </source>
</evidence>
<gene>
    <name evidence="8" type="ORF">VZT92_005979</name>
</gene>
<dbReference type="Pfam" id="PF00447">
    <property type="entry name" value="HSF_DNA-bind"/>
    <property type="match status" value="1"/>
</dbReference>
<evidence type="ECO:0000256" key="2">
    <source>
        <dbReference type="ARBA" id="ARBA00006403"/>
    </source>
</evidence>
<dbReference type="EMBL" id="JBCEZU010000045">
    <property type="protein sequence ID" value="KAK9536171.1"/>
    <property type="molecule type" value="Genomic_DNA"/>
</dbReference>
<dbReference type="InterPro" id="IPR000232">
    <property type="entry name" value="HSF_DNA-bd"/>
</dbReference>
<protein>
    <recommendedName>
        <fullName evidence="7">HSF-type DNA-binding domain-containing protein</fullName>
    </recommendedName>
</protein>
<evidence type="ECO:0000256" key="6">
    <source>
        <dbReference type="SAM" id="MobiDB-lite"/>
    </source>
</evidence>
<comment type="similarity">
    <text evidence="2 5">Belongs to the HSF family.</text>
</comment>
<accession>A0AAW1FPV5</accession>
<evidence type="ECO:0000313" key="9">
    <source>
        <dbReference type="Proteomes" id="UP001488805"/>
    </source>
</evidence>
<dbReference type="GO" id="GO:0003700">
    <property type="term" value="F:DNA-binding transcription factor activity"/>
    <property type="evidence" value="ECO:0007669"/>
    <property type="project" value="InterPro"/>
</dbReference>
<comment type="caution">
    <text evidence="8">The sequence shown here is derived from an EMBL/GenBank/DDBJ whole genome shotgun (WGS) entry which is preliminary data.</text>
</comment>
<dbReference type="PANTHER" id="PTHR10015">
    <property type="entry name" value="HEAT SHOCK TRANSCRIPTION FACTOR"/>
    <property type="match status" value="1"/>
</dbReference>
<keyword evidence="9" id="KW-1185">Reference proteome</keyword>
<dbReference type="GO" id="GO:0043565">
    <property type="term" value="F:sequence-specific DNA binding"/>
    <property type="evidence" value="ECO:0007669"/>
    <property type="project" value="InterPro"/>
</dbReference>
<organism evidence="8 9">
    <name type="scientific">Zoarces viviparus</name>
    <name type="common">Viviparous eelpout</name>
    <name type="synonym">Blennius viviparus</name>
    <dbReference type="NCBI Taxonomy" id="48416"/>
    <lineage>
        <taxon>Eukaryota</taxon>
        <taxon>Metazoa</taxon>
        <taxon>Chordata</taxon>
        <taxon>Craniata</taxon>
        <taxon>Vertebrata</taxon>
        <taxon>Euteleostomi</taxon>
        <taxon>Actinopterygii</taxon>
        <taxon>Neopterygii</taxon>
        <taxon>Teleostei</taxon>
        <taxon>Neoteleostei</taxon>
        <taxon>Acanthomorphata</taxon>
        <taxon>Eupercaria</taxon>
        <taxon>Perciformes</taxon>
        <taxon>Cottioidei</taxon>
        <taxon>Zoarcales</taxon>
        <taxon>Zoarcidae</taxon>
        <taxon>Zoarcinae</taxon>
        <taxon>Zoarces</taxon>
    </lineage>
</organism>
<dbReference type="Gene3D" id="1.10.10.10">
    <property type="entry name" value="Winged helix-like DNA-binding domain superfamily/Winged helix DNA-binding domain"/>
    <property type="match status" value="1"/>
</dbReference>
<dbReference type="PANTHER" id="PTHR10015:SF465">
    <property type="entry name" value="HSF-TYPE DNA-BINDING DOMAIN-CONTAINING PROTEIN"/>
    <property type="match status" value="1"/>
</dbReference>
<keyword evidence="4" id="KW-0539">Nucleus</keyword>
<proteinExistence type="inferred from homology"/>
<dbReference type="SUPFAM" id="SSF46785">
    <property type="entry name" value="Winged helix' DNA-binding domain"/>
    <property type="match status" value="1"/>
</dbReference>
<reference evidence="8 9" key="1">
    <citation type="journal article" date="2024" name="Genome Biol. Evol.">
        <title>Chromosome-level genome assembly of the viviparous eelpout Zoarces viviparus.</title>
        <authorList>
            <person name="Fuhrmann N."/>
            <person name="Brasseur M.V."/>
            <person name="Bakowski C.E."/>
            <person name="Podsiadlowski L."/>
            <person name="Prost S."/>
            <person name="Krehenwinkel H."/>
            <person name="Mayer C."/>
        </authorList>
    </citation>
    <scope>NUCLEOTIDE SEQUENCE [LARGE SCALE GENOMIC DNA]</scope>
    <source>
        <strain evidence="8">NO-MEL_2022_Ind0_liver</strain>
    </source>
</reference>
<dbReference type="SMART" id="SM00415">
    <property type="entry name" value="HSF"/>
    <property type="match status" value="1"/>
</dbReference>
<comment type="subcellular location">
    <subcellularLocation>
        <location evidence="1">Nucleus</location>
    </subcellularLocation>
</comment>
<dbReference type="GO" id="GO:0005634">
    <property type="term" value="C:nucleus"/>
    <property type="evidence" value="ECO:0007669"/>
    <property type="project" value="UniProtKB-SubCell"/>
</dbReference>
<dbReference type="InterPro" id="IPR036390">
    <property type="entry name" value="WH_DNA-bd_sf"/>
</dbReference>